<dbReference type="InterPro" id="IPR050256">
    <property type="entry name" value="Glycosyltransferase_2"/>
</dbReference>
<evidence type="ECO:0000259" key="2">
    <source>
        <dbReference type="Pfam" id="PF00535"/>
    </source>
</evidence>
<keyword evidence="3" id="KW-0808">Transferase</keyword>
<dbReference type="PANTHER" id="PTHR48090">
    <property type="entry name" value="UNDECAPRENYL-PHOSPHATE 4-DEOXY-4-FORMAMIDO-L-ARABINOSE TRANSFERASE-RELATED"/>
    <property type="match status" value="1"/>
</dbReference>
<reference evidence="3 4" key="1">
    <citation type="submission" date="2020-08" db="EMBL/GenBank/DDBJ databases">
        <title>Genomic Encyclopedia of Type Strains, Phase IV (KMG-IV): sequencing the most valuable type-strain genomes for metagenomic binning, comparative biology and taxonomic classification.</title>
        <authorList>
            <person name="Goeker M."/>
        </authorList>
    </citation>
    <scope>NUCLEOTIDE SEQUENCE [LARGE SCALE GENOMIC DNA]</scope>
    <source>
        <strain evidence="3 4">DSM 17328</strain>
    </source>
</reference>
<keyword evidence="1" id="KW-0812">Transmembrane</keyword>
<dbReference type="RefSeq" id="WP_184066503.1">
    <property type="nucleotide sequence ID" value="NZ_JACHNZ010000010.1"/>
</dbReference>
<dbReference type="Proteomes" id="UP000566324">
    <property type="component" value="Unassembled WGS sequence"/>
</dbReference>
<protein>
    <submittedName>
        <fullName evidence="3">Glycosyltransferase involved in cell wall biosynthesis</fullName>
    </submittedName>
</protein>
<dbReference type="Pfam" id="PF00535">
    <property type="entry name" value="Glycos_transf_2"/>
    <property type="match status" value="1"/>
</dbReference>
<dbReference type="EMBL" id="JACHNZ010000010">
    <property type="protein sequence ID" value="MBB4631570.1"/>
    <property type="molecule type" value="Genomic_DNA"/>
</dbReference>
<feature type="transmembrane region" description="Helical" evidence="1">
    <location>
        <begin position="243"/>
        <end position="265"/>
    </location>
</feature>
<evidence type="ECO:0000313" key="3">
    <source>
        <dbReference type="EMBL" id="MBB4631570.1"/>
    </source>
</evidence>
<feature type="transmembrane region" description="Helical" evidence="1">
    <location>
        <begin position="277"/>
        <end position="303"/>
    </location>
</feature>
<dbReference type="SUPFAM" id="SSF53448">
    <property type="entry name" value="Nucleotide-diphospho-sugar transferases"/>
    <property type="match status" value="1"/>
</dbReference>
<dbReference type="InterPro" id="IPR001173">
    <property type="entry name" value="Glyco_trans_2-like"/>
</dbReference>
<dbReference type="GO" id="GO:0016740">
    <property type="term" value="F:transferase activity"/>
    <property type="evidence" value="ECO:0007669"/>
    <property type="project" value="UniProtKB-KW"/>
</dbReference>
<gene>
    <name evidence="3" type="ORF">GGQ98_001182</name>
</gene>
<accession>A0A7W7B043</accession>
<keyword evidence="1" id="KW-0472">Membrane</keyword>
<dbReference type="Gene3D" id="3.90.550.10">
    <property type="entry name" value="Spore Coat Polysaccharide Biosynthesis Protein SpsA, Chain A"/>
    <property type="match status" value="1"/>
</dbReference>
<evidence type="ECO:0000256" key="1">
    <source>
        <dbReference type="SAM" id="Phobius"/>
    </source>
</evidence>
<dbReference type="InterPro" id="IPR029044">
    <property type="entry name" value="Nucleotide-diphossugar_trans"/>
</dbReference>
<dbReference type="CDD" id="cd04179">
    <property type="entry name" value="DPM_DPG-synthase_like"/>
    <property type="match status" value="1"/>
</dbReference>
<sequence>MVSIPSASQFDTAQSRVGLATAVVLPCYNEAATIAHVVASFAEALPGAAIYVFDNNSSDDTARVAESAGAIVIREMRQGKGHVVRRMFAEVDADIYVMADGDGTYAAADAPMLVKALVERRLDMVVGTRRGVRQDAGRSGHAIGNRLFNGVFQWMFGDDFSDIFSGYRVFSRRFAKTFPAVSRGFEIETEMSVHASQLMLPVAEIETDYGVRPEGSVSKLRTFRDGFRILSVFFLLLKETRPAFFFGGIAALLTLASLAFGLPVVAEYLETGLVPRFPTAILAAALMIIASMSVICGLILDSVSRSRVELKRMFLLTQRGLPTP</sequence>
<name>A0A7W7B043_9SPHN</name>
<keyword evidence="1" id="KW-1133">Transmembrane helix</keyword>
<dbReference type="AlphaFoldDB" id="A0A7W7B043"/>
<dbReference type="PANTHER" id="PTHR48090:SF7">
    <property type="entry name" value="RFBJ PROTEIN"/>
    <property type="match status" value="1"/>
</dbReference>
<organism evidence="3 4">
    <name type="scientific">Sphingosinicella soli</name>
    <dbReference type="NCBI Taxonomy" id="333708"/>
    <lineage>
        <taxon>Bacteria</taxon>
        <taxon>Pseudomonadati</taxon>
        <taxon>Pseudomonadota</taxon>
        <taxon>Alphaproteobacteria</taxon>
        <taxon>Sphingomonadales</taxon>
        <taxon>Sphingosinicellaceae</taxon>
        <taxon>Sphingosinicella</taxon>
    </lineage>
</organism>
<evidence type="ECO:0000313" key="4">
    <source>
        <dbReference type="Proteomes" id="UP000566324"/>
    </source>
</evidence>
<comment type="caution">
    <text evidence="3">The sequence shown here is derived from an EMBL/GenBank/DDBJ whole genome shotgun (WGS) entry which is preliminary data.</text>
</comment>
<proteinExistence type="predicted"/>
<keyword evidence="4" id="KW-1185">Reference proteome</keyword>
<feature type="domain" description="Glycosyltransferase 2-like" evidence="2">
    <location>
        <begin position="23"/>
        <end position="175"/>
    </location>
</feature>